<accession>A0A2U2HIR5</accession>
<dbReference type="Gene3D" id="2.180.10.10">
    <property type="entry name" value="RHS repeat-associated core"/>
    <property type="match status" value="3"/>
</dbReference>
<dbReference type="Pfam" id="PF05593">
    <property type="entry name" value="RHS_repeat"/>
    <property type="match status" value="2"/>
</dbReference>
<sequence>MANETATKSKRFYCVSLTPDICKTPMGPANPPIPYSVVGEFADATNVSPNVKSRSEPVILHQRSIIPTVKGDEPGTAGGIKSGTCGKRVETKTASKTYHGNGTATVQEGCEVWMNNRNTIGKIYERGGMAPRTRLQQISALIAEKAAEAGAEAREAVKGAAKEYKDNVSPSVHQFGAEAMDAGGKVMLGSGGLAAAGVAVGSTVVGAPVAAAMGVGAAAGGTVGVVVTAVGAATDAGATVMDHSADYILTGKTPDPIAAAMNAGQALAAGALGRYRGVGEWLRRRLPKLGNPFKKKAPPGKKSAPSAAAPPPPPRSPDKPKGGKTSKKKDKKSDKPSSCCPKNAAPGGKPVSSRHPVHFGTGEEVLYQTDVVLDGPIPLDWTRCYRSGSETEDWGLYGARWATPYTASLAVAGKGIVYIDDSGRALRLPPLAVAATFDSRKEGFALTRLSTSEFKLVWRDGSTESFTRDAAADVALPHGYEGVDAMLSPGMPEQAERYTLRRSAGRDGRGISVERFSQAGAGELLLRVRSDDGQVLEAMRDRMVHPSRFAGNRAPAVPPRIGQIDEVRADGTRICHVRYEYQVEVMGAPAPEDPFAQLPVRHNLTRQTNLAGDSRTYGYRDHLLCSYTSYSGFAHTLEWISLAALRERWSGTELPDTELIERFPVTVANSYQARAVATETADGLDAVRIAYLDADTTRVTDANGGVLEYIFDANWLAVDVRRIEAAGAAASLGQRTWDRDGMLLAEIDAVGRATRYQYDGAGNLTSSTDALGHVNRIEYDAHNQPVSITDPLGHVTRFEYDDAGNLVKRTDALGHVTSYRYDPQGRMIELQDAKGGIKRIRYDRAGRLSSYFDCSGYSTTYDYDAAGRLTAVVDALDQATCYAYDRAGLLTAVTQADGAREQFAYDADGRLLVHTDAASNQTQYRYNGHGLPIERIDALGHTLQYRYDPILQLVELINGNGESYRLCYDADGRLTSEVGFDGKVTNYAYDKGGQLVGTECAGRASSLIRDMLGQLVAKQTGDGLHRYAYDALGRLTAVAAPHAEQRFNYDALGQLIEERSAYYLGGLLTGVAGGKDADASFVMTHAYDELGDRIQTIMPNGRRVDVLRYGSGHWHGTLWQGVTLVDVERDKLHRETLRRIGVGQTVSARRKYDSQSRISRMTLRRNCDTAELRDRNFKYDAVGNLIEIAHGWPAPNMTDGTLSYSYDALGQLLSSVQPGLTEKFSFDPAGNLLDVGPTLTNNVPVSPPTTVATTPVINNLLKDYQGNHYTYDPQGNVSNKHFEHLKIPTLTRDLALSYDAENRLVRAVHTKSGNRYTTSYCYDAFSRRIAKQVSVEKLACRENNTVAPLSNTTTLFFWDGDVLAQEYKGHRAITYLYEPDSFIPLCQIESMVVEPLGTAVYSEGSAAPTNSATRCLSEVANWSFPLRNDEVEAVALAEEVEREHIRSWEACKTLGENVAADDCIRYYNCDHLGTPRELLDGAGRLVWSARYQIWGRVLPHDSLYLDSNSNIRGINQPLRFQGQYHDDETGLHYNRYRYYDPDSARYVSQDPVGLLGGLNSYQYASNPTTWTDALGLARSKGGCDPCCGKDPAAEARTWQGKGDYPGVDRYKNTVLKRGTTVYALYSPFQGNNVPSYFTNSKTIMTAKWNHKKLHDLLQVQSTLSDPHAKFLPRTAVRKYKLTADICVGSGRATRNGKYGSGGGEQYFVSLNDKGNFFQGATIGLK</sequence>
<evidence type="ECO:0000259" key="5">
    <source>
        <dbReference type="Pfam" id="PF25023"/>
    </source>
</evidence>
<dbReference type="Pfam" id="PF03527">
    <property type="entry name" value="RHS"/>
    <property type="match status" value="1"/>
</dbReference>
<name>A0A2U2HIR5_9BURK</name>
<feature type="domain" description="Teneurin-like YD-shell" evidence="5">
    <location>
        <begin position="1144"/>
        <end position="1334"/>
    </location>
</feature>
<dbReference type="OrthoDB" id="8553452at2"/>
<feature type="domain" description="DUF6531" evidence="4">
    <location>
        <begin position="355"/>
        <end position="427"/>
    </location>
</feature>
<dbReference type="NCBIfam" id="TIGR03696">
    <property type="entry name" value="Rhs_assc_core"/>
    <property type="match status" value="1"/>
</dbReference>
<reference evidence="6 7" key="1">
    <citation type="submission" date="2018-04" db="EMBL/GenBank/DDBJ databases">
        <title>Massilia violaceinigra sp. nov., a novel purple-pigmented bacterium isolated from Tianshan glacier, Xinjiang, China.</title>
        <authorList>
            <person name="Wang H."/>
        </authorList>
    </citation>
    <scope>NUCLEOTIDE SEQUENCE [LARGE SCALE GENOMIC DNA]</scope>
    <source>
        <strain evidence="6 7">B448-2</strain>
    </source>
</reference>
<proteinExistence type="predicted"/>
<dbReference type="InterPro" id="IPR022385">
    <property type="entry name" value="Rhs_assc_core"/>
</dbReference>
<dbReference type="Proteomes" id="UP000241421">
    <property type="component" value="Unassembled WGS sequence"/>
</dbReference>
<evidence type="ECO:0000313" key="7">
    <source>
        <dbReference type="Proteomes" id="UP000241421"/>
    </source>
</evidence>
<dbReference type="NCBIfam" id="TIGR01643">
    <property type="entry name" value="YD_repeat_2x"/>
    <property type="match status" value="9"/>
</dbReference>
<dbReference type="InterPro" id="IPR050708">
    <property type="entry name" value="T6SS_VgrG/RHS"/>
</dbReference>
<dbReference type="InterPro" id="IPR031325">
    <property type="entry name" value="RHS_repeat"/>
</dbReference>
<gene>
    <name evidence="6" type="ORF">C7C56_015820</name>
</gene>
<dbReference type="Pfam" id="PF13665">
    <property type="entry name" value="Tox-PAAR-like"/>
    <property type="match status" value="1"/>
</dbReference>
<dbReference type="Pfam" id="PF25023">
    <property type="entry name" value="TEN_YD-shell"/>
    <property type="match status" value="2"/>
</dbReference>
<evidence type="ECO:0000256" key="2">
    <source>
        <dbReference type="SAM" id="MobiDB-lite"/>
    </source>
</evidence>
<dbReference type="InterPro" id="IPR006530">
    <property type="entry name" value="YD"/>
</dbReference>
<dbReference type="PANTHER" id="PTHR32305:SF15">
    <property type="entry name" value="PROTEIN RHSA-RELATED"/>
    <property type="match status" value="1"/>
</dbReference>
<dbReference type="SUPFAM" id="SSF63829">
    <property type="entry name" value="Calcium-dependent phosphotriesterase"/>
    <property type="match status" value="1"/>
</dbReference>
<feature type="domain" description="RHS protein conserved region" evidence="3">
    <location>
        <begin position="1464"/>
        <end position="1499"/>
    </location>
</feature>
<evidence type="ECO:0000313" key="6">
    <source>
        <dbReference type="EMBL" id="PWF46706.1"/>
    </source>
</evidence>
<dbReference type="PANTHER" id="PTHR32305">
    <property type="match status" value="1"/>
</dbReference>
<dbReference type="InterPro" id="IPR001826">
    <property type="entry name" value="RHS"/>
</dbReference>
<dbReference type="Pfam" id="PF20148">
    <property type="entry name" value="DUF6531"/>
    <property type="match status" value="1"/>
</dbReference>
<dbReference type="InterPro" id="IPR045351">
    <property type="entry name" value="DUF6531"/>
</dbReference>
<evidence type="ECO:0000259" key="4">
    <source>
        <dbReference type="Pfam" id="PF20148"/>
    </source>
</evidence>
<dbReference type="InterPro" id="IPR056823">
    <property type="entry name" value="TEN-like_YD-shell"/>
</dbReference>
<keyword evidence="7" id="KW-1185">Reference proteome</keyword>
<comment type="caution">
    <text evidence="6">The sequence shown here is derived from an EMBL/GenBank/DDBJ whole genome shotgun (WGS) entry which is preliminary data.</text>
</comment>
<evidence type="ECO:0000259" key="3">
    <source>
        <dbReference type="Pfam" id="PF03527"/>
    </source>
</evidence>
<keyword evidence="1" id="KW-0677">Repeat</keyword>
<feature type="domain" description="Teneurin-like YD-shell" evidence="5">
    <location>
        <begin position="796"/>
        <end position="964"/>
    </location>
</feature>
<feature type="region of interest" description="Disordered" evidence="2">
    <location>
        <begin position="286"/>
        <end position="357"/>
    </location>
</feature>
<dbReference type="EMBL" id="PXWF02000242">
    <property type="protein sequence ID" value="PWF46706.1"/>
    <property type="molecule type" value="Genomic_DNA"/>
</dbReference>
<evidence type="ECO:0000256" key="1">
    <source>
        <dbReference type="ARBA" id="ARBA00022737"/>
    </source>
</evidence>
<dbReference type="RefSeq" id="WP_106758340.1">
    <property type="nucleotide sequence ID" value="NZ_PXWF02000242.1"/>
</dbReference>
<organism evidence="6 7">
    <name type="scientific">Massilia glaciei</name>
    <dbReference type="NCBI Taxonomy" id="1524097"/>
    <lineage>
        <taxon>Bacteria</taxon>
        <taxon>Pseudomonadati</taxon>
        <taxon>Pseudomonadota</taxon>
        <taxon>Betaproteobacteria</taxon>
        <taxon>Burkholderiales</taxon>
        <taxon>Oxalobacteraceae</taxon>
        <taxon>Telluria group</taxon>
        <taxon>Massilia</taxon>
    </lineage>
</organism>
<protein>
    <submittedName>
        <fullName evidence="6">DUF4150 domain-containing protein</fullName>
    </submittedName>
</protein>